<evidence type="ECO:0000259" key="2">
    <source>
        <dbReference type="PROSITE" id="PS50011"/>
    </source>
</evidence>
<dbReference type="CDD" id="cd00180">
    <property type="entry name" value="PKc"/>
    <property type="match status" value="1"/>
</dbReference>
<dbReference type="SUPFAM" id="SSF56112">
    <property type="entry name" value="Protein kinase-like (PK-like)"/>
    <property type="match status" value="1"/>
</dbReference>
<dbReference type="InterPro" id="IPR053235">
    <property type="entry name" value="Ser_Thr_kinase"/>
</dbReference>
<dbReference type="STRING" id="105696.A0A1Y2LRC4"/>
<dbReference type="GO" id="GO:0005737">
    <property type="term" value="C:cytoplasm"/>
    <property type="evidence" value="ECO:0007669"/>
    <property type="project" value="TreeGrafter"/>
</dbReference>
<proteinExistence type="predicted"/>
<dbReference type="PANTHER" id="PTHR24361:SF842">
    <property type="entry name" value="KINASE, PUTATIVE-RELATED"/>
    <property type="match status" value="1"/>
</dbReference>
<evidence type="ECO:0000313" key="4">
    <source>
        <dbReference type="Proteomes" id="UP000193240"/>
    </source>
</evidence>
<dbReference type="GO" id="GO:0004674">
    <property type="term" value="F:protein serine/threonine kinase activity"/>
    <property type="evidence" value="ECO:0007669"/>
    <property type="project" value="TreeGrafter"/>
</dbReference>
<evidence type="ECO:0000313" key="3">
    <source>
        <dbReference type="EMBL" id="OSS46330.1"/>
    </source>
</evidence>
<organism evidence="3 4">
    <name type="scientific">Epicoccum nigrum</name>
    <name type="common">Soil fungus</name>
    <name type="synonym">Epicoccum purpurascens</name>
    <dbReference type="NCBI Taxonomy" id="105696"/>
    <lineage>
        <taxon>Eukaryota</taxon>
        <taxon>Fungi</taxon>
        <taxon>Dikarya</taxon>
        <taxon>Ascomycota</taxon>
        <taxon>Pezizomycotina</taxon>
        <taxon>Dothideomycetes</taxon>
        <taxon>Pleosporomycetidae</taxon>
        <taxon>Pleosporales</taxon>
        <taxon>Pleosporineae</taxon>
        <taxon>Didymellaceae</taxon>
        <taxon>Epicoccum</taxon>
    </lineage>
</organism>
<name>A0A1Y2LRC4_EPING</name>
<evidence type="ECO:0000256" key="1">
    <source>
        <dbReference type="SAM" id="MobiDB-lite"/>
    </source>
</evidence>
<dbReference type="InterPro" id="IPR000719">
    <property type="entry name" value="Prot_kinase_dom"/>
</dbReference>
<dbReference type="PROSITE" id="PS00108">
    <property type="entry name" value="PROTEIN_KINASE_ST"/>
    <property type="match status" value="1"/>
</dbReference>
<dbReference type="PROSITE" id="PS50011">
    <property type="entry name" value="PROTEIN_KINASE_DOM"/>
    <property type="match status" value="1"/>
</dbReference>
<dbReference type="EMBL" id="KZ107851">
    <property type="protein sequence ID" value="OSS46330.1"/>
    <property type="molecule type" value="Genomic_DNA"/>
</dbReference>
<dbReference type="PANTHER" id="PTHR24361">
    <property type="entry name" value="MITOGEN-ACTIVATED KINASE KINASE KINASE"/>
    <property type="match status" value="1"/>
</dbReference>
<dbReference type="OMA" id="ACIHFLA"/>
<sequence>MQHKHARSTDTQNSDAQRVKRQKRAHSAPFAFYPDNWTTARTFDKNVSLLKATQADRGGPQRIVKKVLKVEPNSANDPRPLEIRCLALLPRCNRIVHALTCVASEDPTIGIALFEYYPLGDLAMWKAGIFDQRNLKPVPESYIWRFFLQMAQALAFIQGQLGPVIGGRNMILHRDIKPKNILVVDLGTTYPSFKLHDFGCATTWRKDRQSMLSWCGTFDWQPPENPQINTAAAEVWALGACVQFLATGQKTIMNTEIYKTAYLKRTKGLPEDSSDRQNYSSSDRYFAAKLPRRVLPINIDAQTQLNHKIPNLGVPNFQYSDELNDWMMDCLQYDPSTRPSVEDLVLDMGEVAQEMLKQMGGAAAMVDMEVTF</sequence>
<protein>
    <recommendedName>
        <fullName evidence="2">Protein kinase domain-containing protein</fullName>
    </recommendedName>
</protein>
<keyword evidence="4" id="KW-1185">Reference proteome</keyword>
<dbReference type="InterPro" id="IPR011009">
    <property type="entry name" value="Kinase-like_dom_sf"/>
</dbReference>
<accession>A0A1Y2LRC4</accession>
<dbReference type="Proteomes" id="UP000193240">
    <property type="component" value="Unassembled WGS sequence"/>
</dbReference>
<dbReference type="SMART" id="SM00220">
    <property type="entry name" value="S_TKc"/>
    <property type="match status" value="1"/>
</dbReference>
<dbReference type="InterPro" id="IPR008271">
    <property type="entry name" value="Ser/Thr_kinase_AS"/>
</dbReference>
<gene>
    <name evidence="3" type="ORF">B5807_08671</name>
</gene>
<reference evidence="3 4" key="1">
    <citation type="journal article" date="2017" name="Genome Announc.">
        <title>Genome sequence of the saprophytic ascomycete Epicoccum nigrum ICMP 19927 strain isolated from New Zealand.</title>
        <authorList>
            <person name="Fokin M."/>
            <person name="Fleetwood D."/>
            <person name="Weir B.S."/>
            <person name="Villas-Boas S.G."/>
        </authorList>
    </citation>
    <scope>NUCLEOTIDE SEQUENCE [LARGE SCALE GENOMIC DNA]</scope>
    <source>
        <strain evidence="3 4">ICMP 19927</strain>
    </source>
</reference>
<dbReference type="GO" id="GO:0005524">
    <property type="term" value="F:ATP binding"/>
    <property type="evidence" value="ECO:0007669"/>
    <property type="project" value="InterPro"/>
</dbReference>
<dbReference type="InParanoid" id="A0A1Y2LRC4"/>
<dbReference type="AlphaFoldDB" id="A0A1Y2LRC4"/>
<feature type="region of interest" description="Disordered" evidence="1">
    <location>
        <begin position="1"/>
        <end position="26"/>
    </location>
</feature>
<feature type="domain" description="Protein kinase" evidence="2">
    <location>
        <begin position="1"/>
        <end position="356"/>
    </location>
</feature>
<dbReference type="Pfam" id="PF00069">
    <property type="entry name" value="Pkinase"/>
    <property type="match status" value="1"/>
</dbReference>
<dbReference type="Gene3D" id="1.10.510.10">
    <property type="entry name" value="Transferase(Phosphotransferase) domain 1"/>
    <property type="match status" value="1"/>
</dbReference>